<comment type="function">
    <text evidence="8">Catalyzes the attachment of glutamate to tRNA(Glu) in a two-step reaction: glutamate is first activated by ATP to form Glu-AMP and then transferred to the acceptor end of tRNA(Glu).</text>
</comment>
<dbReference type="EMBL" id="JAEKJA010000001">
    <property type="protein sequence ID" value="MBJ3774107.1"/>
    <property type="molecule type" value="Genomic_DNA"/>
</dbReference>
<dbReference type="RefSeq" id="WP_198880010.1">
    <property type="nucleotide sequence ID" value="NZ_JAEKJA010000001.1"/>
</dbReference>
<dbReference type="PRINTS" id="PR00987">
    <property type="entry name" value="TRNASYNTHGLU"/>
</dbReference>
<dbReference type="PANTHER" id="PTHR43311">
    <property type="entry name" value="GLUTAMATE--TRNA LIGASE"/>
    <property type="match status" value="1"/>
</dbReference>
<feature type="domain" description="Aminoacyl-tRNA synthetase class I anticodon-binding" evidence="10">
    <location>
        <begin position="374"/>
        <end position="448"/>
    </location>
</feature>
<dbReference type="InterPro" id="IPR020058">
    <property type="entry name" value="Glu/Gln-tRNA-synth_Ib_cat-dom"/>
</dbReference>
<dbReference type="GO" id="GO:0006424">
    <property type="term" value="P:glutamyl-tRNA aminoacylation"/>
    <property type="evidence" value="ECO:0007669"/>
    <property type="project" value="UniProtKB-UniRule"/>
</dbReference>
<evidence type="ECO:0000256" key="8">
    <source>
        <dbReference type="HAMAP-Rule" id="MF_00022"/>
    </source>
</evidence>
<dbReference type="Gene3D" id="3.40.50.620">
    <property type="entry name" value="HUPs"/>
    <property type="match status" value="1"/>
</dbReference>
<comment type="similarity">
    <text evidence="1 8">Belongs to the class-I aminoacyl-tRNA synthetase family. Glutamate--tRNA ligase type 1 subfamily.</text>
</comment>
<dbReference type="InterPro" id="IPR008925">
    <property type="entry name" value="aa_tRNA-synth_I_cd-bd_sf"/>
</dbReference>
<name>A0A934II17_9HYPH</name>
<evidence type="ECO:0000313" key="11">
    <source>
        <dbReference type="EMBL" id="MBJ3774107.1"/>
    </source>
</evidence>
<dbReference type="InterPro" id="IPR020751">
    <property type="entry name" value="aa-tRNA-synth_I_codon-bd_sub2"/>
</dbReference>
<dbReference type="InterPro" id="IPR014729">
    <property type="entry name" value="Rossmann-like_a/b/a_fold"/>
</dbReference>
<dbReference type="AlphaFoldDB" id="A0A934II17"/>
<dbReference type="GO" id="GO:0004818">
    <property type="term" value="F:glutamate-tRNA ligase activity"/>
    <property type="evidence" value="ECO:0007669"/>
    <property type="project" value="UniProtKB-UniRule"/>
</dbReference>
<proteinExistence type="inferred from homology"/>
<evidence type="ECO:0000256" key="1">
    <source>
        <dbReference type="ARBA" id="ARBA00007894"/>
    </source>
</evidence>
<keyword evidence="12" id="KW-1185">Reference proteome</keyword>
<dbReference type="SUPFAM" id="SSF52374">
    <property type="entry name" value="Nucleotidylyl transferase"/>
    <property type="match status" value="1"/>
</dbReference>
<dbReference type="InterPro" id="IPR004527">
    <property type="entry name" value="Glu-tRNA-ligase_bac/mito"/>
</dbReference>
<feature type="domain" description="Glutamyl/glutaminyl-tRNA synthetase class Ib catalytic" evidence="9">
    <location>
        <begin position="4"/>
        <end position="272"/>
    </location>
</feature>
<keyword evidence="2 8" id="KW-0963">Cytoplasm</keyword>
<dbReference type="Pfam" id="PF00749">
    <property type="entry name" value="tRNA-synt_1c"/>
    <property type="match status" value="1"/>
</dbReference>
<protein>
    <recommendedName>
        <fullName evidence="8">Glutamate--tRNA ligase</fullName>
        <ecNumber evidence="8">6.1.1.17</ecNumber>
    </recommendedName>
    <alternativeName>
        <fullName evidence="8">Glutamyl-tRNA synthetase</fullName>
        <shortName evidence="8">GluRS</shortName>
    </alternativeName>
</protein>
<dbReference type="SUPFAM" id="SSF48163">
    <property type="entry name" value="An anticodon-binding domain of class I aminoacyl-tRNA synthetases"/>
    <property type="match status" value="1"/>
</dbReference>
<comment type="caution">
    <text evidence="11">The sequence shown here is derived from an EMBL/GenBank/DDBJ whole genome shotgun (WGS) entry which is preliminary data.</text>
</comment>
<dbReference type="InterPro" id="IPR049940">
    <property type="entry name" value="GluQ/Sye"/>
</dbReference>
<feature type="short sequence motif" description="'HIGH' region" evidence="8">
    <location>
        <begin position="9"/>
        <end position="19"/>
    </location>
</feature>
<keyword evidence="6 8" id="KW-0648">Protein biosynthesis</keyword>
<dbReference type="GO" id="GO:0000049">
    <property type="term" value="F:tRNA binding"/>
    <property type="evidence" value="ECO:0007669"/>
    <property type="project" value="InterPro"/>
</dbReference>
<dbReference type="InterPro" id="IPR000924">
    <property type="entry name" value="Glu/Gln-tRNA-synth"/>
</dbReference>
<dbReference type="EC" id="6.1.1.17" evidence="8"/>
<feature type="binding site" evidence="8">
    <location>
        <position position="242"/>
    </location>
    <ligand>
        <name>ATP</name>
        <dbReference type="ChEBI" id="CHEBI:30616"/>
    </ligand>
</feature>
<gene>
    <name evidence="8" type="primary">gltX</name>
    <name evidence="11" type="ORF">JCR33_00295</name>
</gene>
<keyword evidence="4 8" id="KW-0547">Nucleotide-binding</keyword>
<dbReference type="PANTHER" id="PTHR43311:SF2">
    <property type="entry name" value="GLUTAMATE--TRNA LIGASE, MITOCHONDRIAL-RELATED"/>
    <property type="match status" value="1"/>
</dbReference>
<evidence type="ECO:0000256" key="6">
    <source>
        <dbReference type="ARBA" id="ARBA00022917"/>
    </source>
</evidence>
<evidence type="ECO:0000256" key="7">
    <source>
        <dbReference type="ARBA" id="ARBA00023146"/>
    </source>
</evidence>
<evidence type="ECO:0000259" key="9">
    <source>
        <dbReference type="Pfam" id="PF00749"/>
    </source>
</evidence>
<dbReference type="HAMAP" id="MF_00022">
    <property type="entry name" value="Glu_tRNA_synth_type1"/>
    <property type="match status" value="1"/>
</dbReference>
<comment type="subcellular location">
    <subcellularLocation>
        <location evidence="8">Cytoplasm</location>
    </subcellularLocation>
</comment>
<evidence type="ECO:0000256" key="2">
    <source>
        <dbReference type="ARBA" id="ARBA00022490"/>
    </source>
</evidence>
<comment type="caution">
    <text evidence="8">Lacks conserved residue(s) required for the propagation of feature annotation.</text>
</comment>
<evidence type="ECO:0000256" key="3">
    <source>
        <dbReference type="ARBA" id="ARBA00022598"/>
    </source>
</evidence>
<organism evidence="11 12">
    <name type="scientific">Acuticoccus mangrovi</name>
    <dbReference type="NCBI Taxonomy" id="2796142"/>
    <lineage>
        <taxon>Bacteria</taxon>
        <taxon>Pseudomonadati</taxon>
        <taxon>Pseudomonadota</taxon>
        <taxon>Alphaproteobacteria</taxon>
        <taxon>Hyphomicrobiales</taxon>
        <taxon>Amorphaceae</taxon>
        <taxon>Acuticoccus</taxon>
    </lineage>
</organism>
<evidence type="ECO:0000313" key="12">
    <source>
        <dbReference type="Proteomes" id="UP000609531"/>
    </source>
</evidence>
<keyword evidence="7 8" id="KW-0030">Aminoacyl-tRNA synthetase</keyword>
<reference evidence="11" key="1">
    <citation type="submission" date="2020-12" db="EMBL/GenBank/DDBJ databases">
        <title>Bacterial taxonomy.</title>
        <authorList>
            <person name="Pan X."/>
        </authorList>
    </citation>
    <scope>NUCLEOTIDE SEQUENCE</scope>
    <source>
        <strain evidence="11">B2012</strain>
    </source>
</reference>
<dbReference type="GO" id="GO:0005524">
    <property type="term" value="F:ATP binding"/>
    <property type="evidence" value="ECO:0007669"/>
    <property type="project" value="UniProtKB-UniRule"/>
</dbReference>
<accession>A0A934II17</accession>
<keyword evidence="3 8" id="KW-0436">Ligase</keyword>
<evidence type="ECO:0000256" key="5">
    <source>
        <dbReference type="ARBA" id="ARBA00022840"/>
    </source>
</evidence>
<dbReference type="Gene3D" id="1.10.10.350">
    <property type="match status" value="1"/>
</dbReference>
<dbReference type="Proteomes" id="UP000609531">
    <property type="component" value="Unassembled WGS sequence"/>
</dbReference>
<dbReference type="InterPro" id="IPR045462">
    <property type="entry name" value="aa-tRNA-synth_I_cd-bd"/>
</dbReference>
<dbReference type="GO" id="GO:0005829">
    <property type="term" value="C:cytosol"/>
    <property type="evidence" value="ECO:0007669"/>
    <property type="project" value="TreeGrafter"/>
</dbReference>
<dbReference type="PROSITE" id="PS00178">
    <property type="entry name" value="AA_TRNA_LIGASE_I"/>
    <property type="match status" value="1"/>
</dbReference>
<evidence type="ECO:0000259" key="10">
    <source>
        <dbReference type="Pfam" id="PF19269"/>
    </source>
</evidence>
<sequence>MSEVVRFAPSPTGYLHLGNARTALYNAFLAMDGGTLVLRYDDTDTERSRPEYAEAIAADLDWLGIRPDRVAHQSARLAQYDAAADALREAGRLYPCYETPEELERKRMRQRARGLPPIYDRAALALTAQERQRLEAEGRRPHWRFRLPDGSRSWDDLCRGPQTVNLQSLSDPVLVRADGTYLYTLTSVVDDAEFAITSVVRGEDHVTNSGVQIAIFEALGAVPPRLGHHNLLIRADGEPLSKRHNPLSLSRLREEGYEAMAVASLASLVGTSLPVAPVASLADLAAMKPLGAVSRGPATFDPADLDRLNAALLHATPFEAVEAWLGATYGVADRRFWETVRPNLGRRADVGHWVAIWREAPDPAGIGVTLADAPVLEAARAALPPEPWDEATFRTWTGAVKAATGAKGKTLFMPLRRALTGEASGPEMAAFLLLLDRAEVVRRLDGAIAAARAAD</sequence>
<feature type="short sequence motif" description="'KMSKS' region" evidence="8">
    <location>
        <begin position="239"/>
        <end position="243"/>
    </location>
</feature>
<comment type="subunit">
    <text evidence="8">Monomer.</text>
</comment>
<dbReference type="Pfam" id="PF19269">
    <property type="entry name" value="Anticodon_2"/>
    <property type="match status" value="1"/>
</dbReference>
<evidence type="ECO:0000256" key="4">
    <source>
        <dbReference type="ARBA" id="ARBA00022741"/>
    </source>
</evidence>
<comment type="catalytic activity">
    <reaction evidence="8">
        <text>tRNA(Glu) + L-glutamate + ATP = L-glutamyl-tRNA(Glu) + AMP + diphosphate</text>
        <dbReference type="Rhea" id="RHEA:23540"/>
        <dbReference type="Rhea" id="RHEA-COMP:9663"/>
        <dbReference type="Rhea" id="RHEA-COMP:9680"/>
        <dbReference type="ChEBI" id="CHEBI:29985"/>
        <dbReference type="ChEBI" id="CHEBI:30616"/>
        <dbReference type="ChEBI" id="CHEBI:33019"/>
        <dbReference type="ChEBI" id="CHEBI:78442"/>
        <dbReference type="ChEBI" id="CHEBI:78520"/>
        <dbReference type="ChEBI" id="CHEBI:456215"/>
        <dbReference type="EC" id="6.1.1.17"/>
    </reaction>
</comment>
<dbReference type="InterPro" id="IPR001412">
    <property type="entry name" value="aa-tRNA-synth_I_CS"/>
</dbReference>
<keyword evidence="5 8" id="KW-0067">ATP-binding</keyword>